<dbReference type="SUPFAM" id="SSF103473">
    <property type="entry name" value="MFS general substrate transporter"/>
    <property type="match status" value="1"/>
</dbReference>
<gene>
    <name evidence="7" type="ORF">GU927_001515</name>
</gene>
<dbReference type="RefSeq" id="WP_161760482.1">
    <property type="nucleotide sequence ID" value="NZ_JAAATX020000001.1"/>
</dbReference>
<accession>A0ABS6IYC0</accession>
<dbReference type="PIRSF" id="PIRSF016565">
    <property type="entry name" value="PucC"/>
    <property type="match status" value="1"/>
</dbReference>
<name>A0ABS6IYC0_9RHOB</name>
<evidence type="ECO:0000256" key="4">
    <source>
        <dbReference type="ARBA" id="ARBA00022989"/>
    </source>
</evidence>
<dbReference type="InterPro" id="IPR036259">
    <property type="entry name" value="MFS_trans_sf"/>
</dbReference>
<dbReference type="InterPro" id="IPR004896">
    <property type="entry name" value="PucC-rel"/>
</dbReference>
<dbReference type="InterPro" id="IPR026036">
    <property type="entry name" value="PucC"/>
</dbReference>
<feature type="transmembrane region" description="Helical" evidence="6">
    <location>
        <begin position="29"/>
        <end position="52"/>
    </location>
</feature>
<keyword evidence="8" id="KW-1185">Reference proteome</keyword>
<evidence type="ECO:0000256" key="1">
    <source>
        <dbReference type="ARBA" id="ARBA00004141"/>
    </source>
</evidence>
<evidence type="ECO:0000256" key="3">
    <source>
        <dbReference type="ARBA" id="ARBA00022692"/>
    </source>
</evidence>
<feature type="transmembrane region" description="Helical" evidence="6">
    <location>
        <begin position="290"/>
        <end position="309"/>
    </location>
</feature>
<evidence type="ECO:0000313" key="7">
    <source>
        <dbReference type="EMBL" id="MBU9696515.1"/>
    </source>
</evidence>
<comment type="similarity">
    <text evidence="2">Belongs to the PucC family.</text>
</comment>
<comment type="caution">
    <text evidence="7">The sequence shown here is derived from an EMBL/GenBank/DDBJ whole genome shotgun (WGS) entry which is preliminary data.</text>
</comment>
<feature type="transmembrane region" description="Helical" evidence="6">
    <location>
        <begin position="315"/>
        <end position="342"/>
    </location>
</feature>
<dbReference type="PANTHER" id="PTHR23538:SF1">
    <property type="entry name" value="44.5 KD BACTERIOCHLOROPHYLL SYNTHASE SUBUNIT"/>
    <property type="match status" value="1"/>
</dbReference>
<feature type="transmembrane region" description="Helical" evidence="6">
    <location>
        <begin position="263"/>
        <end position="283"/>
    </location>
</feature>
<keyword evidence="3 6" id="KW-0812">Transmembrane</keyword>
<protein>
    <submittedName>
        <fullName evidence="7">BCD family MFS transporter</fullName>
    </submittedName>
</protein>
<organism evidence="7 8">
    <name type="scientific">Paragemmobacter amnigenus</name>
    <dbReference type="NCBI Taxonomy" id="2852097"/>
    <lineage>
        <taxon>Bacteria</taxon>
        <taxon>Pseudomonadati</taxon>
        <taxon>Pseudomonadota</taxon>
        <taxon>Alphaproteobacteria</taxon>
        <taxon>Rhodobacterales</taxon>
        <taxon>Paracoccaceae</taxon>
        <taxon>Paragemmobacter</taxon>
    </lineage>
</organism>
<dbReference type="CDD" id="cd06176">
    <property type="entry name" value="MFS_BCD_PucC-like"/>
    <property type="match status" value="1"/>
</dbReference>
<comment type="subcellular location">
    <subcellularLocation>
        <location evidence="1">Membrane</location>
        <topology evidence="1">Multi-pass membrane protein</topology>
    </subcellularLocation>
</comment>
<feature type="transmembrane region" description="Helical" evidence="6">
    <location>
        <begin position="108"/>
        <end position="132"/>
    </location>
</feature>
<dbReference type="Gene3D" id="1.20.1250.20">
    <property type="entry name" value="MFS general substrate transporter like domains"/>
    <property type="match status" value="2"/>
</dbReference>
<feature type="transmembrane region" description="Helical" evidence="6">
    <location>
        <begin position="354"/>
        <end position="376"/>
    </location>
</feature>
<evidence type="ECO:0000313" key="8">
    <source>
        <dbReference type="Proteomes" id="UP000731907"/>
    </source>
</evidence>
<reference evidence="7 8" key="1">
    <citation type="submission" date="2021-06" db="EMBL/GenBank/DDBJ databases">
        <title>Rhodobacteraceae bacterium strain HSP-20.</title>
        <authorList>
            <person name="Chen W.-M."/>
        </authorList>
    </citation>
    <scope>NUCLEOTIDE SEQUENCE [LARGE SCALE GENOMIC DNA]</scope>
    <source>
        <strain evidence="7 8">HSP-20</strain>
    </source>
</reference>
<dbReference type="Proteomes" id="UP000731907">
    <property type="component" value="Unassembled WGS sequence"/>
</dbReference>
<evidence type="ECO:0000256" key="5">
    <source>
        <dbReference type="ARBA" id="ARBA00023136"/>
    </source>
</evidence>
<keyword evidence="5 6" id="KW-0472">Membrane</keyword>
<dbReference type="PANTHER" id="PTHR23538">
    <property type="entry name" value="44.5 KD BACTERIOCHLOROPHYLL SYNTHASE SUBUNIT"/>
    <property type="match status" value="1"/>
</dbReference>
<feature type="transmembrane region" description="Helical" evidence="6">
    <location>
        <begin position="388"/>
        <end position="411"/>
    </location>
</feature>
<proteinExistence type="inferred from homology"/>
<keyword evidence="4 6" id="KW-1133">Transmembrane helix</keyword>
<feature type="transmembrane region" description="Helical" evidence="6">
    <location>
        <begin position="170"/>
        <end position="192"/>
    </location>
</feature>
<dbReference type="EMBL" id="JAAATX020000001">
    <property type="protein sequence ID" value="MBU9696515.1"/>
    <property type="molecule type" value="Genomic_DNA"/>
</dbReference>
<feature type="transmembrane region" description="Helical" evidence="6">
    <location>
        <begin position="144"/>
        <end position="164"/>
    </location>
</feature>
<evidence type="ECO:0000256" key="2">
    <source>
        <dbReference type="ARBA" id="ARBA00008412"/>
    </source>
</evidence>
<feature type="transmembrane region" description="Helical" evidence="6">
    <location>
        <begin position="224"/>
        <end position="243"/>
    </location>
</feature>
<evidence type="ECO:0000256" key="6">
    <source>
        <dbReference type="SAM" id="Phobius"/>
    </source>
</evidence>
<sequence>MKLGWVQIIRLGLVQMCLGAVVVLTTSTLNRLMVVELALPAVLPGLLVALHYGIQITRPNWGFRSDTKGNRTAFIIGGMAALALGAFLAAVAVVLFPSGFAAGLALSVLAYALIGVGVGASGTSLLALLATATAPERRAAAATITWLMMILGIAVTAGTVGALLDPYTPALLLEIVGVVTGGAVLLTAAAVWGIERRVVAERAVETLPFRQGMAEVWAERRARIFTLFIFLSMTAYFMQELILEPYAGLVFGFAPGESTQLSGAQNGGVFVGMLLVGIAATGLRWGTLRMWVMAGCGGSALSLMVIAGLGQTGGALVPAVVALGFFNGMFAVAAIGSMMALAGQGRDAREGTRMGLWGAAQALAAGFGGLVGAAAVDGLRLVMPVEDAFGAVFLAEAGIFALSALIAARVIERNVTGGRGGRRLPDAQLIPGE</sequence>
<dbReference type="Pfam" id="PF03209">
    <property type="entry name" value="PUCC"/>
    <property type="match status" value="1"/>
</dbReference>
<feature type="transmembrane region" description="Helical" evidence="6">
    <location>
        <begin position="73"/>
        <end position="96"/>
    </location>
</feature>